<dbReference type="InterPro" id="IPR012763">
    <property type="entry name" value="DNA_pol_III_sug/sutau_N"/>
</dbReference>
<dbReference type="InterPro" id="IPR027417">
    <property type="entry name" value="P-loop_NTPase"/>
</dbReference>
<dbReference type="InterPro" id="IPR050238">
    <property type="entry name" value="DNA_Rep/Repair_Clamp_Loader"/>
</dbReference>
<dbReference type="EMBL" id="CP011485">
    <property type="protein sequence ID" value="ANH46845.1"/>
    <property type="molecule type" value="Genomic_DNA"/>
</dbReference>
<dbReference type="PATRIC" id="fig|210.2440.peg.631"/>
<dbReference type="SUPFAM" id="SSF52540">
    <property type="entry name" value="P-loop containing nucleoside triphosphate hydrolases"/>
    <property type="match status" value="1"/>
</dbReference>
<comment type="function">
    <text evidence="8">DNA polymerase III is a complex, multichain enzyme responsible for most of the replicative synthesis in bacteria. This DNA polymerase also exhibits 3' to 5' exonuclease activity.</text>
</comment>
<organism evidence="11 12">
    <name type="scientific">Helicobacter pylori</name>
    <name type="common">Campylobacter pylori</name>
    <dbReference type="NCBI Taxonomy" id="210"/>
    <lineage>
        <taxon>Bacteria</taxon>
        <taxon>Pseudomonadati</taxon>
        <taxon>Campylobacterota</taxon>
        <taxon>Epsilonproteobacteria</taxon>
        <taxon>Campylobacterales</taxon>
        <taxon>Helicobacteraceae</taxon>
        <taxon>Helicobacter</taxon>
    </lineage>
</organism>
<name>A0A1A9HB99_HELPX</name>
<proteinExistence type="inferred from homology"/>
<feature type="compositionally biased region" description="Basic and acidic residues" evidence="9">
    <location>
        <begin position="483"/>
        <end position="493"/>
    </location>
</feature>
<keyword evidence="3 8" id="KW-0547">Nucleotide-binding</keyword>
<dbReference type="AlphaFoldDB" id="A0A1A9HB99"/>
<evidence type="ECO:0000256" key="7">
    <source>
        <dbReference type="ARBA" id="ARBA00049244"/>
    </source>
</evidence>
<keyword evidence="2" id="KW-0479">Metal-binding</keyword>
<feature type="compositionally biased region" description="Basic and acidic residues" evidence="9">
    <location>
        <begin position="367"/>
        <end position="383"/>
    </location>
</feature>
<feature type="domain" description="AAA+ ATPase" evidence="10">
    <location>
        <begin position="35"/>
        <end position="177"/>
    </location>
</feature>
<keyword evidence="8 11" id="KW-0808">Transferase</keyword>
<evidence type="ECO:0000256" key="6">
    <source>
        <dbReference type="ARBA" id="ARBA00022932"/>
    </source>
</evidence>
<dbReference type="GO" id="GO:0046872">
    <property type="term" value="F:metal ion binding"/>
    <property type="evidence" value="ECO:0007669"/>
    <property type="project" value="UniProtKB-KW"/>
</dbReference>
<dbReference type="GO" id="GO:0006261">
    <property type="term" value="P:DNA-templated DNA replication"/>
    <property type="evidence" value="ECO:0007669"/>
    <property type="project" value="TreeGrafter"/>
</dbReference>
<dbReference type="PANTHER" id="PTHR11669:SF0">
    <property type="entry name" value="PROTEIN STICHEL-LIKE 2"/>
    <property type="match status" value="1"/>
</dbReference>
<dbReference type="Pfam" id="PF13177">
    <property type="entry name" value="DNA_pol3_delta2"/>
    <property type="match status" value="1"/>
</dbReference>
<reference evidence="11 12" key="1">
    <citation type="submission" date="2014-04" db="EMBL/GenBank/DDBJ databases">
        <title>Detecting global and local adaptation in a worldwide sample of Helicobacter pylori genomes.</title>
        <authorList>
            <person name="Montano V."/>
            <person name="Didelot X."/>
            <person name="Foll M."/>
            <person name="Linz B."/>
            <person name="Reinhardt R."/>
            <person name="Suerbaum S."/>
            <person name="Moodley Y."/>
            <person name="Jensen J.D."/>
        </authorList>
    </citation>
    <scope>NUCLEOTIDE SEQUENCE [LARGE SCALE GENOMIC DNA]</scope>
    <source>
        <strain evidence="12">ausabrJ05</strain>
    </source>
</reference>
<comment type="similarity">
    <text evidence="1 8">Belongs to the DnaX/STICHEL family.</text>
</comment>
<dbReference type="SMART" id="SM00382">
    <property type="entry name" value="AAA"/>
    <property type="match status" value="1"/>
</dbReference>
<evidence type="ECO:0000256" key="4">
    <source>
        <dbReference type="ARBA" id="ARBA00022833"/>
    </source>
</evidence>
<keyword evidence="4" id="KW-0862">Zinc</keyword>
<evidence type="ECO:0000256" key="9">
    <source>
        <dbReference type="SAM" id="MobiDB-lite"/>
    </source>
</evidence>
<feature type="compositionally biased region" description="Low complexity" evidence="9">
    <location>
        <begin position="494"/>
        <end position="506"/>
    </location>
</feature>
<sequence length="555" mass="63128">MQVLALKYRPKHFSELVGQESVAKTLSLALDNQRLANAYLFSGLRGSGKTSSSRIFARALMCEEGPKAVPCDTCTQCQSALNNHHIDIIEMDGASNRGIDDVRNLIEQTRYKPSFGRYKIFIIDEVHMFTTEAFNALLKTLEEPPSHVKFLLATTDALKLPATILSRTQHFRFKKIPENSVISHLKTILEKEQVSYESSALEKLAHSGQGSLRDTITLLEQAINYCDNAITESKVAEMLGAIDRSVLEDFFQSLINQDEARLQERYAVLENYETESVLEEMMLFLKAKLLSPDSYSILLIERFFKIIMSSLSLLKEGANASFVLLLLKMKFKEALKLKALDDAILELEQTKESVLQPLNQNANAPKQESKSAEKIEKPEKKENTEILQTPMLSAKDRIFHNLFKQVQTQVSERNYELGEVFEKNIRFIDFDSQTKTLTWESLATNKDKELLRERFKIVKSIVDEVFGKGENIKIALKNHSENKSAPEEVKELKPLSLKPKPTIETTAETKEKETKEVKETQPKEAPTALQEFMANNPDLIEEIKSEFEIKSVELL</sequence>
<dbReference type="EC" id="2.7.7.7" evidence="8"/>
<dbReference type="InterPro" id="IPR045085">
    <property type="entry name" value="HLD_clamp_pol_III_gamma_tau"/>
</dbReference>
<dbReference type="FunFam" id="1.10.8.60:FF:000013">
    <property type="entry name" value="DNA polymerase III subunit gamma/tau"/>
    <property type="match status" value="1"/>
</dbReference>
<keyword evidence="5 8" id="KW-0067">ATP-binding</keyword>
<feature type="compositionally biased region" description="Polar residues" evidence="9">
    <location>
        <begin position="356"/>
        <end position="366"/>
    </location>
</feature>
<dbReference type="CDD" id="cd00009">
    <property type="entry name" value="AAA"/>
    <property type="match status" value="1"/>
</dbReference>
<feature type="compositionally biased region" description="Basic and acidic residues" evidence="9">
    <location>
        <begin position="507"/>
        <end position="522"/>
    </location>
</feature>
<comment type="catalytic activity">
    <reaction evidence="7 8">
        <text>DNA(n) + a 2'-deoxyribonucleoside 5'-triphosphate = DNA(n+1) + diphosphate</text>
        <dbReference type="Rhea" id="RHEA:22508"/>
        <dbReference type="Rhea" id="RHEA-COMP:17339"/>
        <dbReference type="Rhea" id="RHEA-COMP:17340"/>
        <dbReference type="ChEBI" id="CHEBI:33019"/>
        <dbReference type="ChEBI" id="CHEBI:61560"/>
        <dbReference type="ChEBI" id="CHEBI:173112"/>
        <dbReference type="EC" id="2.7.7.7"/>
    </reaction>
</comment>
<dbReference type="Proteomes" id="UP000078049">
    <property type="component" value="Chromosome"/>
</dbReference>
<evidence type="ECO:0000313" key="12">
    <source>
        <dbReference type="Proteomes" id="UP000078049"/>
    </source>
</evidence>
<comment type="subunit">
    <text evidence="8">DNA polymerase III contains a core (composed of alpha, epsilon and theta chains) that associates with a tau subunit. This core dimerizes to form the POLIII' complex. PolIII' associates with the gamma complex (composed of gamma, delta, delta', psi and chi chains) and with the beta chain to form the complete DNA polymerase III complex.</text>
</comment>
<dbReference type="InterPro" id="IPR003593">
    <property type="entry name" value="AAA+_ATPase"/>
</dbReference>
<evidence type="ECO:0000313" key="11">
    <source>
        <dbReference type="EMBL" id="ANH46845.1"/>
    </source>
</evidence>
<dbReference type="NCBIfam" id="NF006280">
    <property type="entry name" value="PRK08451.1"/>
    <property type="match status" value="1"/>
</dbReference>
<dbReference type="CDD" id="cd18137">
    <property type="entry name" value="HLD_clamp_pol_III_gamma_tau"/>
    <property type="match status" value="1"/>
</dbReference>
<dbReference type="NCBIfam" id="TIGR02397">
    <property type="entry name" value="dnaX_nterm"/>
    <property type="match status" value="1"/>
</dbReference>
<dbReference type="PANTHER" id="PTHR11669">
    <property type="entry name" value="REPLICATION FACTOR C / DNA POLYMERASE III GAMMA-TAU SUBUNIT"/>
    <property type="match status" value="1"/>
</dbReference>
<dbReference type="GO" id="GO:0009360">
    <property type="term" value="C:DNA polymerase III complex"/>
    <property type="evidence" value="ECO:0007669"/>
    <property type="project" value="InterPro"/>
</dbReference>
<dbReference type="Gene3D" id="1.10.8.60">
    <property type="match status" value="1"/>
</dbReference>
<evidence type="ECO:0000256" key="5">
    <source>
        <dbReference type="ARBA" id="ARBA00022840"/>
    </source>
</evidence>
<evidence type="ECO:0000256" key="1">
    <source>
        <dbReference type="ARBA" id="ARBA00006360"/>
    </source>
</evidence>
<protein>
    <recommendedName>
        <fullName evidence="8">DNA polymerase III subunit gamma/tau</fullName>
        <ecNumber evidence="8">2.7.7.7</ecNumber>
    </recommendedName>
</protein>
<keyword evidence="8" id="KW-0235">DNA replication</keyword>
<evidence type="ECO:0000256" key="8">
    <source>
        <dbReference type="RuleBase" id="RU364063"/>
    </source>
</evidence>
<accession>A0A1A9HB99</accession>
<dbReference type="FunFam" id="3.40.50.300:FF:000014">
    <property type="entry name" value="DNA polymerase III subunit gamma/tau"/>
    <property type="match status" value="1"/>
</dbReference>
<evidence type="ECO:0000259" key="10">
    <source>
        <dbReference type="SMART" id="SM00382"/>
    </source>
</evidence>
<dbReference type="GO" id="GO:0005524">
    <property type="term" value="F:ATP binding"/>
    <property type="evidence" value="ECO:0007669"/>
    <property type="project" value="UniProtKB-KW"/>
</dbReference>
<keyword evidence="8 11" id="KW-0548">Nucleotidyltransferase</keyword>
<dbReference type="RefSeq" id="WP_064437577.1">
    <property type="nucleotide sequence ID" value="NZ_CP011485.1"/>
</dbReference>
<feature type="region of interest" description="Disordered" evidence="9">
    <location>
        <begin position="483"/>
        <end position="525"/>
    </location>
</feature>
<evidence type="ECO:0000256" key="2">
    <source>
        <dbReference type="ARBA" id="ARBA00022723"/>
    </source>
</evidence>
<evidence type="ECO:0000256" key="3">
    <source>
        <dbReference type="ARBA" id="ARBA00022741"/>
    </source>
</evidence>
<gene>
    <name evidence="8" type="primary">dnaX</name>
    <name evidence="11" type="ORF">AA973_03075</name>
</gene>
<keyword evidence="6 8" id="KW-0239">DNA-directed DNA polymerase</keyword>
<dbReference type="GO" id="GO:0003887">
    <property type="term" value="F:DNA-directed DNA polymerase activity"/>
    <property type="evidence" value="ECO:0007669"/>
    <property type="project" value="UniProtKB-KW"/>
</dbReference>
<dbReference type="Gene3D" id="3.40.50.300">
    <property type="entry name" value="P-loop containing nucleotide triphosphate hydrolases"/>
    <property type="match status" value="1"/>
</dbReference>
<dbReference type="Pfam" id="PF22608">
    <property type="entry name" value="DNAX_ATPase_lid"/>
    <property type="match status" value="1"/>
</dbReference>
<feature type="region of interest" description="Disordered" evidence="9">
    <location>
        <begin position="356"/>
        <end position="383"/>
    </location>
</feature>